<dbReference type="InterPro" id="IPR023271">
    <property type="entry name" value="Aquaporin-like"/>
</dbReference>
<keyword evidence="9" id="KW-1185">Reference proteome</keyword>
<evidence type="ECO:0000256" key="2">
    <source>
        <dbReference type="ARBA" id="ARBA00006175"/>
    </source>
</evidence>
<gene>
    <name evidence="8" type="ORF">ACFQHW_05790</name>
</gene>
<evidence type="ECO:0000256" key="4">
    <source>
        <dbReference type="ARBA" id="ARBA00022989"/>
    </source>
</evidence>
<dbReference type="InterPro" id="IPR034294">
    <property type="entry name" value="Aquaporin_transptr"/>
</dbReference>
<keyword evidence="4 7" id="KW-1133">Transmembrane helix</keyword>
<accession>A0ABW1UQE1</accession>
<dbReference type="InterPro" id="IPR000425">
    <property type="entry name" value="MIP"/>
</dbReference>
<feature type="transmembrane region" description="Helical" evidence="7">
    <location>
        <begin position="108"/>
        <end position="130"/>
    </location>
</feature>
<evidence type="ECO:0000313" key="8">
    <source>
        <dbReference type="EMBL" id="MFC6315082.1"/>
    </source>
</evidence>
<dbReference type="EMBL" id="JBHSSM010000015">
    <property type="protein sequence ID" value="MFC6315082.1"/>
    <property type="molecule type" value="Genomic_DNA"/>
</dbReference>
<organism evidence="8 9">
    <name type="scientific">Lapidilactobacillus achengensis</name>
    <dbReference type="NCBI Taxonomy" id="2486000"/>
    <lineage>
        <taxon>Bacteria</taxon>
        <taxon>Bacillati</taxon>
        <taxon>Bacillota</taxon>
        <taxon>Bacilli</taxon>
        <taxon>Lactobacillales</taxon>
        <taxon>Lactobacillaceae</taxon>
        <taxon>Lapidilactobacillus</taxon>
    </lineage>
</organism>
<evidence type="ECO:0000256" key="6">
    <source>
        <dbReference type="RuleBase" id="RU000477"/>
    </source>
</evidence>
<feature type="transmembrane region" description="Helical" evidence="7">
    <location>
        <begin position="142"/>
        <end position="163"/>
    </location>
</feature>
<evidence type="ECO:0000313" key="9">
    <source>
        <dbReference type="Proteomes" id="UP001596310"/>
    </source>
</evidence>
<evidence type="ECO:0000256" key="7">
    <source>
        <dbReference type="SAM" id="Phobius"/>
    </source>
</evidence>
<protein>
    <submittedName>
        <fullName evidence="8">MIP/aquaporin family protein</fullName>
    </submittedName>
</protein>
<reference evidence="9" key="1">
    <citation type="journal article" date="2019" name="Int. J. Syst. Evol. Microbiol.">
        <title>The Global Catalogue of Microorganisms (GCM) 10K type strain sequencing project: providing services to taxonomists for standard genome sequencing and annotation.</title>
        <authorList>
            <consortium name="The Broad Institute Genomics Platform"/>
            <consortium name="The Broad Institute Genome Sequencing Center for Infectious Disease"/>
            <person name="Wu L."/>
            <person name="Ma J."/>
        </authorList>
    </citation>
    <scope>NUCLEOTIDE SEQUENCE [LARGE SCALE GENOMIC DNA]</scope>
    <source>
        <strain evidence="9">CCM 8897</strain>
    </source>
</reference>
<feature type="transmembrane region" description="Helical" evidence="7">
    <location>
        <begin position="183"/>
        <end position="204"/>
    </location>
</feature>
<evidence type="ECO:0000256" key="1">
    <source>
        <dbReference type="ARBA" id="ARBA00004141"/>
    </source>
</evidence>
<name>A0ABW1UQE1_9LACO</name>
<dbReference type="PANTHER" id="PTHR19139:SF199">
    <property type="entry name" value="MIP17260P"/>
    <property type="match status" value="1"/>
</dbReference>
<evidence type="ECO:0000256" key="3">
    <source>
        <dbReference type="ARBA" id="ARBA00022692"/>
    </source>
</evidence>
<feature type="transmembrane region" description="Helical" evidence="7">
    <location>
        <begin position="67"/>
        <end position="88"/>
    </location>
</feature>
<evidence type="ECO:0000256" key="5">
    <source>
        <dbReference type="ARBA" id="ARBA00023136"/>
    </source>
</evidence>
<keyword evidence="6" id="KW-0813">Transport</keyword>
<keyword evidence="3 6" id="KW-0812">Transmembrane</keyword>
<keyword evidence="5 7" id="KW-0472">Membrane</keyword>
<comment type="subcellular location">
    <subcellularLocation>
        <location evidence="1">Membrane</location>
        <topology evidence="1">Multi-pass membrane protein</topology>
    </subcellularLocation>
</comment>
<dbReference type="Pfam" id="PF00230">
    <property type="entry name" value="MIP"/>
    <property type="match status" value="1"/>
</dbReference>
<dbReference type="Proteomes" id="UP001596310">
    <property type="component" value="Unassembled WGS sequence"/>
</dbReference>
<dbReference type="SUPFAM" id="SSF81338">
    <property type="entry name" value="Aquaporin-like"/>
    <property type="match status" value="1"/>
</dbReference>
<feature type="transmembrane region" description="Helical" evidence="7">
    <location>
        <begin position="27"/>
        <end position="47"/>
    </location>
</feature>
<proteinExistence type="inferred from homology"/>
<dbReference type="PRINTS" id="PR00783">
    <property type="entry name" value="MINTRINSICP"/>
</dbReference>
<comment type="caution">
    <text evidence="8">The sequence shown here is derived from an EMBL/GenBank/DDBJ whole genome shotgun (WGS) entry which is preliminary data.</text>
</comment>
<dbReference type="RefSeq" id="WP_318531094.1">
    <property type="nucleotide sequence ID" value="NZ_JBHSSM010000015.1"/>
</dbReference>
<dbReference type="Gene3D" id="1.20.1080.10">
    <property type="entry name" value="Glycerol uptake facilitator protein"/>
    <property type="match status" value="1"/>
</dbReference>
<sequence>MGTFMLVFVGTGSVVLAKGDALTIGLAFGLTVTVMAYSVGAISGGNFNPAISTALMVNGRLSIKDGCSYIVAQFLGATAASGIVKWWTIGLGQPGNSLGQTDFPKVNAATAFVAETLITFIFVLVILLVTSQKYSAGQMAPVAIGLTLGLLIITVLNVTGGSLNPARSFGPAIFAGGTALAHYWVYLLAPLLGGVLAAFAGRALGTEED</sequence>
<comment type="similarity">
    <text evidence="2 6">Belongs to the MIP/aquaporin (TC 1.A.8) family.</text>
</comment>
<dbReference type="PANTHER" id="PTHR19139">
    <property type="entry name" value="AQUAPORIN TRANSPORTER"/>
    <property type="match status" value="1"/>
</dbReference>